<dbReference type="InterPro" id="IPR021910">
    <property type="entry name" value="NGX6/PGAP6/MYMK"/>
</dbReference>
<dbReference type="InterPro" id="IPR000742">
    <property type="entry name" value="EGF"/>
</dbReference>
<accession>A0ABS2XX12</accession>
<evidence type="ECO:0000256" key="3">
    <source>
        <dbReference type="ARBA" id="ARBA00022475"/>
    </source>
</evidence>
<keyword evidence="8" id="KW-0732">Signal</keyword>
<dbReference type="PROSITE" id="PS00022">
    <property type="entry name" value="EGF_1"/>
    <property type="match status" value="1"/>
</dbReference>
<protein>
    <submittedName>
        <fullName evidence="10">TMM8A factor</fullName>
    </submittedName>
</protein>
<comment type="caution">
    <text evidence="10">The sequence shown here is derived from an EMBL/GenBank/DDBJ whole genome shotgun (WGS) entry which is preliminary data.</text>
</comment>
<comment type="subcellular location">
    <subcellularLocation>
        <location evidence="1">Cell membrane</location>
        <topology evidence="1">Multi-pass membrane protein</topology>
    </subcellularLocation>
</comment>
<keyword evidence="3" id="KW-1003">Cell membrane</keyword>
<dbReference type="PANTHER" id="PTHR14319">
    <property type="entry name" value="FIVE-SPAN TRANSMEMBRANE PROTEIN M83"/>
    <property type="match status" value="1"/>
</dbReference>
<evidence type="ECO:0000256" key="1">
    <source>
        <dbReference type="ARBA" id="ARBA00004651"/>
    </source>
</evidence>
<name>A0ABS2XX12_POLSP</name>
<gene>
    <name evidence="10" type="primary">Tmem8a</name>
    <name evidence="10" type="ORF">GTO93_0001583</name>
</gene>
<reference evidence="10" key="1">
    <citation type="journal article" date="2021" name="Cell">
        <title>Tracing the genetic footprints of vertebrate landing in non-teleost ray-finned fishes.</title>
        <authorList>
            <person name="Bi X."/>
            <person name="Wang K."/>
            <person name="Yang L."/>
            <person name="Pan H."/>
            <person name="Jiang H."/>
            <person name="Wei Q."/>
            <person name="Fang M."/>
            <person name="Yu H."/>
            <person name="Zhu C."/>
            <person name="Cai Y."/>
            <person name="He Y."/>
            <person name="Gan X."/>
            <person name="Zeng H."/>
            <person name="Yu D."/>
            <person name="Zhu Y."/>
            <person name="Jiang H."/>
            <person name="Qiu Q."/>
            <person name="Yang H."/>
            <person name="Zhang Y.E."/>
            <person name="Wang W."/>
            <person name="Zhu M."/>
            <person name="He S."/>
            <person name="Zhang G."/>
        </authorList>
    </citation>
    <scope>NUCLEOTIDE SEQUENCE</scope>
    <source>
        <strain evidence="10">Pddl_001</strain>
    </source>
</reference>
<dbReference type="PANTHER" id="PTHR14319:SF7">
    <property type="entry name" value="POST-GPI ATTACHMENT TO PROTEINS FACTOR 6"/>
    <property type="match status" value="1"/>
</dbReference>
<organism evidence="10 11">
    <name type="scientific">Polyodon spathula</name>
    <name type="common">North American paddlefish</name>
    <name type="synonym">Squalus spathula</name>
    <dbReference type="NCBI Taxonomy" id="7913"/>
    <lineage>
        <taxon>Eukaryota</taxon>
        <taxon>Metazoa</taxon>
        <taxon>Chordata</taxon>
        <taxon>Craniata</taxon>
        <taxon>Vertebrata</taxon>
        <taxon>Euteleostomi</taxon>
        <taxon>Actinopterygii</taxon>
        <taxon>Chondrostei</taxon>
        <taxon>Acipenseriformes</taxon>
        <taxon>Polyodontidae</taxon>
        <taxon>Polyodon</taxon>
    </lineage>
</organism>
<evidence type="ECO:0000256" key="2">
    <source>
        <dbReference type="ARBA" id="ARBA00005542"/>
    </source>
</evidence>
<evidence type="ECO:0000259" key="9">
    <source>
        <dbReference type="PROSITE" id="PS00022"/>
    </source>
</evidence>
<comment type="similarity">
    <text evidence="2">Belongs to the TMEM8 family.</text>
</comment>
<feature type="signal peptide" evidence="8">
    <location>
        <begin position="1"/>
        <end position="24"/>
    </location>
</feature>
<keyword evidence="4 7" id="KW-0812">Transmembrane</keyword>
<feature type="domain" description="EGF-like" evidence="9">
    <location>
        <begin position="431"/>
        <end position="442"/>
    </location>
</feature>
<proteinExistence type="inferred from homology"/>
<evidence type="ECO:0000313" key="11">
    <source>
        <dbReference type="Proteomes" id="UP001166093"/>
    </source>
</evidence>
<evidence type="ECO:0000313" key="10">
    <source>
        <dbReference type="EMBL" id="MBN3278792.1"/>
    </source>
</evidence>
<feature type="transmembrane region" description="Helical" evidence="7">
    <location>
        <begin position="455"/>
        <end position="477"/>
    </location>
</feature>
<evidence type="ECO:0000256" key="4">
    <source>
        <dbReference type="ARBA" id="ARBA00022692"/>
    </source>
</evidence>
<evidence type="ECO:0000256" key="6">
    <source>
        <dbReference type="ARBA" id="ARBA00023136"/>
    </source>
</evidence>
<feature type="transmembrane region" description="Helical" evidence="7">
    <location>
        <begin position="566"/>
        <end position="585"/>
    </location>
</feature>
<dbReference type="PROSITE" id="PS51257">
    <property type="entry name" value="PROKAR_LIPOPROTEIN"/>
    <property type="match status" value="1"/>
</dbReference>
<feature type="transmembrane region" description="Helical" evidence="7">
    <location>
        <begin position="628"/>
        <end position="647"/>
    </location>
</feature>
<sequence length="681" mass="73997">MKKRGGVCLLVAVFLASCCATADAHNFSLMLGSAGPNMTFFNLTNPAVGDWFIAAHLPKDDGKIEPKGLSSSCSYFFQPQMFVRRVIDMPVLEPGVPLQQTVSSPSRPAVLKVFIPAYTAEMTLQLGGCRTGNSTADSCPLVLTLGSAALTLSSPKIINCSGQAECPARLHSPPWESWVRITVESLNSNLSTSFQITAALTAGCKPKSSGLFGDFLSRFSGVNGTGLFSNATLPVDNATALVQPQADSLLRSAPSGDSCLRSQPVFKEDVDVVSVRFALINGPNISISSQAPTLISLNLNSGADSGGTLVLDLRLNQTSLTHGNASVLVCVNAGSPVLTLNQSQSCTTAFSQGYSLRMNGTSPEAALHIPFPETALWYLTLHTVCPADASACGKVSGTVLASSVLSACVNDCGTYGECRLLRSYGYLYAACTCKAGQRGWSCSDAREAQSYARQMLAALLLTLSNLMFIPPIVVAVYRYHIVEASVYLFTMFFSTFYHACDQPGITVMCIMDYDTLQYCDFLGSVSSIWVTILCMARIKDVFKYMLFMLGTLVIAMSMQLDRRGMWNMLGPCLCAGIAMIAAWIYRGVRRRQCYPTTWKRWLFFLLPGIVSAVIGISLYVFAQTDENYLYTHSAWHMLVASSVVFLLPPREKHKKPWGWSQQAICGYQICKNEQEEVYTVP</sequence>
<evidence type="ECO:0000256" key="8">
    <source>
        <dbReference type="SAM" id="SignalP"/>
    </source>
</evidence>
<dbReference type="Proteomes" id="UP001166093">
    <property type="component" value="Unassembled WGS sequence"/>
</dbReference>
<feature type="chain" id="PRO_5046509710" evidence="8">
    <location>
        <begin position="25"/>
        <end position="681"/>
    </location>
</feature>
<dbReference type="Pfam" id="PF12036">
    <property type="entry name" value="DUF3522"/>
    <property type="match status" value="1"/>
</dbReference>
<keyword evidence="6 7" id="KW-0472">Membrane</keyword>
<feature type="non-terminal residue" evidence="10">
    <location>
        <position position="681"/>
    </location>
</feature>
<evidence type="ECO:0000256" key="7">
    <source>
        <dbReference type="SAM" id="Phobius"/>
    </source>
</evidence>
<keyword evidence="11" id="KW-1185">Reference proteome</keyword>
<keyword evidence="5 7" id="KW-1133">Transmembrane helix</keyword>
<feature type="non-terminal residue" evidence="10">
    <location>
        <position position="1"/>
    </location>
</feature>
<feature type="transmembrane region" description="Helical" evidence="7">
    <location>
        <begin position="601"/>
        <end position="622"/>
    </location>
</feature>
<dbReference type="EMBL" id="JAAWVQ010082572">
    <property type="protein sequence ID" value="MBN3278792.1"/>
    <property type="molecule type" value="Genomic_DNA"/>
</dbReference>
<feature type="transmembrane region" description="Helical" evidence="7">
    <location>
        <begin position="541"/>
        <end position="560"/>
    </location>
</feature>
<evidence type="ECO:0000256" key="5">
    <source>
        <dbReference type="ARBA" id="ARBA00022989"/>
    </source>
</evidence>